<dbReference type="CDD" id="cd00118">
    <property type="entry name" value="LysM"/>
    <property type="match status" value="1"/>
</dbReference>
<feature type="compositionally biased region" description="Basic and acidic residues" evidence="2">
    <location>
        <begin position="125"/>
        <end position="136"/>
    </location>
</feature>
<feature type="domain" description="LysM" evidence="3">
    <location>
        <begin position="48"/>
        <end position="92"/>
    </location>
</feature>
<comment type="caution">
    <text evidence="4">The sequence shown here is derived from an EMBL/GenBank/DDBJ whole genome shotgun (WGS) entry which is preliminary data.</text>
</comment>
<feature type="region of interest" description="Disordered" evidence="2">
    <location>
        <begin position="119"/>
        <end position="152"/>
    </location>
</feature>
<protein>
    <submittedName>
        <fullName evidence="4">Putative lipoprotein NlpD</fullName>
    </submittedName>
</protein>
<evidence type="ECO:0000256" key="2">
    <source>
        <dbReference type="SAM" id="MobiDB-lite"/>
    </source>
</evidence>
<dbReference type="eggNOG" id="COG4942">
    <property type="taxonomic scope" value="Bacteria"/>
</dbReference>
<dbReference type="Pfam" id="PF01476">
    <property type="entry name" value="LysM"/>
    <property type="match status" value="1"/>
</dbReference>
<evidence type="ECO:0000313" key="5">
    <source>
        <dbReference type="Proteomes" id="UP000006201"/>
    </source>
</evidence>
<comment type="similarity">
    <text evidence="1">Belongs to the E.coli NlpD/Haemophilus LppB family.</text>
</comment>
<dbReference type="Gene3D" id="3.10.350.10">
    <property type="entry name" value="LysM domain"/>
    <property type="match status" value="1"/>
</dbReference>
<dbReference type="GO" id="GO:0032153">
    <property type="term" value="C:cell division site"/>
    <property type="evidence" value="ECO:0007669"/>
    <property type="project" value="TreeGrafter"/>
</dbReference>
<dbReference type="InterPro" id="IPR036779">
    <property type="entry name" value="LysM_dom_sf"/>
</dbReference>
<dbReference type="GO" id="GO:0009279">
    <property type="term" value="C:cell outer membrane"/>
    <property type="evidence" value="ECO:0007669"/>
    <property type="project" value="TreeGrafter"/>
</dbReference>
<proteinExistence type="inferred from homology"/>
<dbReference type="CDD" id="cd12797">
    <property type="entry name" value="M23_peptidase"/>
    <property type="match status" value="1"/>
</dbReference>
<sequence length="276" mass="30592">MSLKFVQTFILACCVFLWGCANRSSPAPVSNLSSGQTSSQQKININQGSYKVKPSETLYSIAFRANLDFRELAKINGISSPYTIYPGQLLQLSPAKQKNKKASKYPKKTGKSTVLQQKNNKNSKKGLDPKKQREYGQKQATKKQSSETVKGSNNIQWRWPVAGKITRTFSNKDNGYKGLYITNKAKTPVHAAASGTVVYAGDALRGYGHLIIVKHNDDYLSAYAHNAAILVKEKQEIKVGQKIAEMGNTESATTGLRFEIRFRGKSVNPAKYLPKH</sequence>
<gene>
    <name evidence="4" type="ORF">PTD2_13034</name>
</gene>
<dbReference type="Gene3D" id="2.70.70.10">
    <property type="entry name" value="Glucose Permease (Domain IIA)"/>
    <property type="match status" value="1"/>
</dbReference>
<dbReference type="SUPFAM" id="SSF51261">
    <property type="entry name" value="Duplicated hybrid motif"/>
    <property type="match status" value="1"/>
</dbReference>
<dbReference type="AlphaFoldDB" id="A4C6Z1"/>
<dbReference type="PROSITE" id="PS51782">
    <property type="entry name" value="LYSM"/>
    <property type="match status" value="1"/>
</dbReference>
<dbReference type="SMART" id="SM00257">
    <property type="entry name" value="LysM"/>
    <property type="match status" value="1"/>
</dbReference>
<dbReference type="GO" id="GO:0004222">
    <property type="term" value="F:metalloendopeptidase activity"/>
    <property type="evidence" value="ECO:0007669"/>
    <property type="project" value="TreeGrafter"/>
</dbReference>
<reference evidence="4 5" key="1">
    <citation type="submission" date="2006-02" db="EMBL/GenBank/DDBJ databases">
        <authorList>
            <person name="Moran M.A."/>
            <person name="Kjelleberg S."/>
            <person name="Egan S."/>
            <person name="Saunders N."/>
            <person name="Thomas T."/>
            <person name="Ferriera S."/>
            <person name="Johnson J."/>
            <person name="Kravitz S."/>
            <person name="Halpern A."/>
            <person name="Remington K."/>
            <person name="Beeson K."/>
            <person name="Tran B."/>
            <person name="Rogers Y.-H."/>
            <person name="Friedman R."/>
            <person name="Venter J.C."/>
        </authorList>
    </citation>
    <scope>NUCLEOTIDE SEQUENCE [LARGE SCALE GENOMIC DNA]</scope>
    <source>
        <strain evidence="4 5">D2</strain>
    </source>
</reference>
<dbReference type="InterPro" id="IPR011055">
    <property type="entry name" value="Dup_hybrid_motif"/>
</dbReference>
<dbReference type="InterPro" id="IPR050570">
    <property type="entry name" value="Cell_wall_metabolism_enzyme"/>
</dbReference>
<dbReference type="InterPro" id="IPR016047">
    <property type="entry name" value="M23ase_b-sheet_dom"/>
</dbReference>
<dbReference type="PANTHER" id="PTHR21666:SF263">
    <property type="entry name" value="MUREIN HYDROLASE ACTIVATOR NLPD"/>
    <property type="match status" value="1"/>
</dbReference>
<organism evidence="4 5">
    <name type="scientific">Pseudoalteromonas tunicata D2</name>
    <dbReference type="NCBI Taxonomy" id="87626"/>
    <lineage>
        <taxon>Bacteria</taxon>
        <taxon>Pseudomonadati</taxon>
        <taxon>Pseudomonadota</taxon>
        <taxon>Gammaproteobacteria</taxon>
        <taxon>Alteromonadales</taxon>
        <taxon>Pseudoalteromonadaceae</taxon>
        <taxon>Pseudoalteromonas</taxon>
    </lineage>
</organism>
<dbReference type="Proteomes" id="UP000006201">
    <property type="component" value="Unassembled WGS sequence"/>
</dbReference>
<keyword evidence="4" id="KW-0449">Lipoprotein</keyword>
<dbReference type="EMBL" id="AAOH01000002">
    <property type="protein sequence ID" value="EAR29745.1"/>
    <property type="molecule type" value="Genomic_DNA"/>
</dbReference>
<dbReference type="STRING" id="87626.PTD2_13034"/>
<evidence type="ECO:0000313" key="4">
    <source>
        <dbReference type="EMBL" id="EAR29745.1"/>
    </source>
</evidence>
<keyword evidence="5" id="KW-1185">Reference proteome</keyword>
<evidence type="ECO:0000259" key="3">
    <source>
        <dbReference type="PROSITE" id="PS51782"/>
    </source>
</evidence>
<accession>A4C6Z1</accession>
<evidence type="ECO:0000256" key="1">
    <source>
        <dbReference type="ARBA" id="ARBA00038420"/>
    </source>
</evidence>
<dbReference type="InterPro" id="IPR018392">
    <property type="entry name" value="LysM"/>
</dbReference>
<dbReference type="PANTHER" id="PTHR21666">
    <property type="entry name" value="PEPTIDASE-RELATED"/>
    <property type="match status" value="1"/>
</dbReference>
<name>A4C6Z1_9GAMM</name>
<feature type="compositionally biased region" description="Polar residues" evidence="2">
    <location>
        <begin position="138"/>
        <end position="152"/>
    </location>
</feature>
<dbReference type="Pfam" id="PF01551">
    <property type="entry name" value="Peptidase_M23"/>
    <property type="match status" value="1"/>
</dbReference>
<dbReference type="HOGENOM" id="CLU_029425_0_1_6"/>
<dbReference type="RefSeq" id="WP_009837619.1">
    <property type="nucleotide sequence ID" value="NZ_AAOH01000002.1"/>
</dbReference>